<dbReference type="eggNOG" id="COG0664">
    <property type="taxonomic scope" value="Bacteria"/>
</dbReference>
<dbReference type="SUPFAM" id="SSF51206">
    <property type="entry name" value="cAMP-binding domain-like"/>
    <property type="match status" value="1"/>
</dbReference>
<comment type="caution">
    <text evidence="7">The sequence shown here is derived from an EMBL/GenBank/DDBJ whole genome shotgun (WGS) entry which is preliminary data.</text>
</comment>
<dbReference type="SMART" id="SM00100">
    <property type="entry name" value="cNMP"/>
    <property type="match status" value="1"/>
</dbReference>
<evidence type="ECO:0000256" key="4">
    <source>
        <dbReference type="ARBA" id="ARBA00023163"/>
    </source>
</evidence>
<organism evidence="7 8">
    <name type="scientific">Tumebacillus flagellatus</name>
    <dbReference type="NCBI Taxonomy" id="1157490"/>
    <lineage>
        <taxon>Bacteria</taxon>
        <taxon>Bacillati</taxon>
        <taxon>Bacillota</taxon>
        <taxon>Bacilli</taxon>
        <taxon>Bacillales</taxon>
        <taxon>Alicyclobacillaceae</taxon>
        <taxon>Tumebacillus</taxon>
    </lineage>
</organism>
<dbReference type="Proteomes" id="UP000027931">
    <property type="component" value="Unassembled WGS sequence"/>
</dbReference>
<dbReference type="SMART" id="SM00419">
    <property type="entry name" value="HTH_CRP"/>
    <property type="match status" value="1"/>
</dbReference>
<name>A0A074M7R6_9BACL</name>
<sequence>MSEICEICSLKTYELFRDLNEEELDQLGRGSVPTTVPKREYIFTPDEPSNQIYMLKSGRVRISRLSETGKHFTLVILEPGDIFGESALFDDEPRRNFAEALDDAQICMIDKREFEKVAMNNPSVSLKIAQIVEHRLTEAQEQIENLVFYDVQTRLARLLLKLADIHGERVEQGVQIGIKLTHEDIASLIGSTRETTSKILNEFKANGWIDVKKRQIILVDQKVLAEMK</sequence>
<keyword evidence="2" id="KW-0238">DNA-binding</keyword>
<dbReference type="InterPro" id="IPR000595">
    <property type="entry name" value="cNMP-bd_dom"/>
</dbReference>
<dbReference type="SUPFAM" id="SSF46785">
    <property type="entry name" value="Winged helix' DNA-binding domain"/>
    <property type="match status" value="1"/>
</dbReference>
<dbReference type="PRINTS" id="PR00034">
    <property type="entry name" value="HTHCRP"/>
</dbReference>
<dbReference type="PROSITE" id="PS50042">
    <property type="entry name" value="CNMP_BINDING_3"/>
    <property type="match status" value="1"/>
</dbReference>
<keyword evidence="8" id="KW-1185">Reference proteome</keyword>
<dbReference type="InterPro" id="IPR014710">
    <property type="entry name" value="RmlC-like_jellyroll"/>
</dbReference>
<dbReference type="Gene3D" id="2.60.120.10">
    <property type="entry name" value="Jelly Rolls"/>
    <property type="match status" value="1"/>
</dbReference>
<gene>
    <name evidence="7" type="ORF">EL26_17820</name>
</gene>
<evidence type="ECO:0000259" key="6">
    <source>
        <dbReference type="PROSITE" id="PS51063"/>
    </source>
</evidence>
<reference evidence="7 8" key="1">
    <citation type="journal article" date="2013" name="Int. J. Syst. Evol. Microbiol.">
        <title>Tumebacillus flagellatus sp. nov., an alpha-amylase/pullulanase-producing bacterium isolated from cassava wastewater.</title>
        <authorList>
            <person name="Wang Q."/>
            <person name="Xie N."/>
            <person name="Qin Y."/>
            <person name="Shen N."/>
            <person name="Zhu J."/>
            <person name="Mi H."/>
            <person name="Huang R."/>
        </authorList>
    </citation>
    <scope>NUCLEOTIDE SEQUENCE [LARGE SCALE GENOMIC DNA]</scope>
    <source>
        <strain evidence="7 8">GST4</strain>
    </source>
</reference>
<dbReference type="InterPro" id="IPR018490">
    <property type="entry name" value="cNMP-bd_dom_sf"/>
</dbReference>
<dbReference type="InterPro" id="IPR036388">
    <property type="entry name" value="WH-like_DNA-bd_sf"/>
</dbReference>
<dbReference type="GO" id="GO:0005829">
    <property type="term" value="C:cytosol"/>
    <property type="evidence" value="ECO:0007669"/>
    <property type="project" value="TreeGrafter"/>
</dbReference>
<dbReference type="Pfam" id="PF00027">
    <property type="entry name" value="cNMP_binding"/>
    <property type="match status" value="1"/>
</dbReference>
<evidence type="ECO:0000259" key="5">
    <source>
        <dbReference type="PROSITE" id="PS50042"/>
    </source>
</evidence>
<dbReference type="InterPro" id="IPR012318">
    <property type="entry name" value="HTH_CRP"/>
</dbReference>
<evidence type="ECO:0000256" key="1">
    <source>
        <dbReference type="ARBA" id="ARBA00023015"/>
    </source>
</evidence>
<evidence type="ECO:0000256" key="2">
    <source>
        <dbReference type="ARBA" id="ARBA00023125"/>
    </source>
</evidence>
<dbReference type="OrthoDB" id="9812325at2"/>
<keyword evidence="1" id="KW-0805">Transcription regulation</keyword>
<dbReference type="RefSeq" id="WP_038091579.1">
    <property type="nucleotide sequence ID" value="NZ_JMIR01000029.1"/>
</dbReference>
<keyword evidence="3" id="KW-0010">Activator</keyword>
<dbReference type="PANTHER" id="PTHR24567:SF74">
    <property type="entry name" value="HTH-TYPE TRANSCRIPTIONAL REGULATOR ARCR"/>
    <property type="match status" value="1"/>
</dbReference>
<dbReference type="CDD" id="cd00038">
    <property type="entry name" value="CAP_ED"/>
    <property type="match status" value="1"/>
</dbReference>
<evidence type="ECO:0000313" key="8">
    <source>
        <dbReference type="Proteomes" id="UP000027931"/>
    </source>
</evidence>
<dbReference type="EMBL" id="JMIR01000029">
    <property type="protein sequence ID" value="KEO82027.1"/>
    <property type="molecule type" value="Genomic_DNA"/>
</dbReference>
<dbReference type="InterPro" id="IPR050397">
    <property type="entry name" value="Env_Response_Regulators"/>
</dbReference>
<feature type="domain" description="Cyclic nucleotide-binding" evidence="5">
    <location>
        <begin position="15"/>
        <end position="135"/>
    </location>
</feature>
<dbReference type="GO" id="GO:0003700">
    <property type="term" value="F:DNA-binding transcription factor activity"/>
    <property type="evidence" value="ECO:0007669"/>
    <property type="project" value="TreeGrafter"/>
</dbReference>
<evidence type="ECO:0008006" key="9">
    <source>
        <dbReference type="Google" id="ProtNLM"/>
    </source>
</evidence>
<keyword evidence="4" id="KW-0804">Transcription</keyword>
<feature type="domain" description="HTH crp-type" evidence="6">
    <location>
        <begin position="149"/>
        <end position="222"/>
    </location>
</feature>
<protein>
    <recommendedName>
        <fullName evidence="9">Crp/Fnr family transcriptional regulator</fullName>
    </recommendedName>
</protein>
<dbReference type="GO" id="GO:0003677">
    <property type="term" value="F:DNA binding"/>
    <property type="evidence" value="ECO:0007669"/>
    <property type="project" value="UniProtKB-KW"/>
</dbReference>
<dbReference type="AlphaFoldDB" id="A0A074M7R6"/>
<dbReference type="PANTHER" id="PTHR24567">
    <property type="entry name" value="CRP FAMILY TRANSCRIPTIONAL REGULATORY PROTEIN"/>
    <property type="match status" value="1"/>
</dbReference>
<dbReference type="InterPro" id="IPR036390">
    <property type="entry name" value="WH_DNA-bd_sf"/>
</dbReference>
<dbReference type="PROSITE" id="PS51063">
    <property type="entry name" value="HTH_CRP_2"/>
    <property type="match status" value="1"/>
</dbReference>
<dbReference type="FunFam" id="1.10.10.10:FF:000019">
    <property type="entry name" value="Crp/Fnr family transcriptional regulator"/>
    <property type="match status" value="1"/>
</dbReference>
<proteinExistence type="predicted"/>
<evidence type="ECO:0000313" key="7">
    <source>
        <dbReference type="EMBL" id="KEO82027.1"/>
    </source>
</evidence>
<dbReference type="Gene3D" id="1.10.10.10">
    <property type="entry name" value="Winged helix-like DNA-binding domain superfamily/Winged helix DNA-binding domain"/>
    <property type="match status" value="1"/>
</dbReference>
<dbReference type="Pfam" id="PF13545">
    <property type="entry name" value="HTH_Crp_2"/>
    <property type="match status" value="1"/>
</dbReference>
<accession>A0A074M7R6</accession>
<evidence type="ECO:0000256" key="3">
    <source>
        <dbReference type="ARBA" id="ARBA00023159"/>
    </source>
</evidence>
<dbReference type="STRING" id="1157490.EL26_17820"/>